<reference evidence="1 2" key="1">
    <citation type="journal article" date="2016" name="Nat. Commun.">
        <title>Thousands of microbial genomes shed light on interconnected biogeochemical processes in an aquifer system.</title>
        <authorList>
            <person name="Anantharaman K."/>
            <person name="Brown C.T."/>
            <person name="Hug L.A."/>
            <person name="Sharon I."/>
            <person name="Castelle C.J."/>
            <person name="Probst A.J."/>
            <person name="Thomas B.C."/>
            <person name="Singh A."/>
            <person name="Wilkins M.J."/>
            <person name="Karaoz U."/>
            <person name="Brodie E.L."/>
            <person name="Williams K.H."/>
            <person name="Hubbard S.S."/>
            <person name="Banfield J.F."/>
        </authorList>
    </citation>
    <scope>NUCLEOTIDE SEQUENCE [LARGE SCALE GENOMIC DNA]</scope>
</reference>
<evidence type="ECO:0000313" key="1">
    <source>
        <dbReference type="EMBL" id="OHA00873.1"/>
    </source>
</evidence>
<dbReference type="Proteomes" id="UP000179023">
    <property type="component" value="Unassembled WGS sequence"/>
</dbReference>
<proteinExistence type="predicted"/>
<accession>A0A1G2KN92</accession>
<comment type="caution">
    <text evidence="1">The sequence shown here is derived from an EMBL/GenBank/DDBJ whole genome shotgun (WGS) entry which is preliminary data.</text>
</comment>
<gene>
    <name evidence="1" type="ORF">A3C07_02280</name>
</gene>
<sequence>MPAVVSRTEGSSGIKEDDGTTVWPFFLKKSRNFFRRRCESISLIKTKKTKIVQKNAAFG</sequence>
<name>A0A1G2KN92_9BACT</name>
<dbReference type="STRING" id="1802270.A3C07_02280"/>
<protein>
    <submittedName>
        <fullName evidence="1">Uncharacterized protein</fullName>
    </submittedName>
</protein>
<dbReference type="AlphaFoldDB" id="A0A1G2KN92"/>
<dbReference type="EMBL" id="MHQI01000004">
    <property type="protein sequence ID" value="OHA00873.1"/>
    <property type="molecule type" value="Genomic_DNA"/>
</dbReference>
<organism evidence="1 2">
    <name type="scientific">Candidatus Sungbacteria bacterium RIFCSPHIGHO2_02_FULL_47_11</name>
    <dbReference type="NCBI Taxonomy" id="1802270"/>
    <lineage>
        <taxon>Bacteria</taxon>
        <taxon>Candidatus Sungiibacteriota</taxon>
    </lineage>
</organism>
<evidence type="ECO:0000313" key="2">
    <source>
        <dbReference type="Proteomes" id="UP000179023"/>
    </source>
</evidence>